<dbReference type="OrthoDB" id="976750at2"/>
<keyword evidence="6" id="KW-0472">Membrane</keyword>
<dbReference type="GO" id="GO:0015562">
    <property type="term" value="F:efflux transmembrane transporter activity"/>
    <property type="evidence" value="ECO:0007669"/>
    <property type="project" value="InterPro"/>
</dbReference>
<dbReference type="RefSeq" id="WP_036123020.1">
    <property type="nucleotide sequence ID" value="NZ_BMET01000004.1"/>
</dbReference>
<reference evidence="9" key="2">
    <citation type="submission" date="2014-07" db="EMBL/GenBank/DDBJ databases">
        <title>Genome sequence of Mangrovimonas yunxiaonensis.</title>
        <authorList>
            <person name="Li Y."/>
            <person name="Zheng T."/>
        </authorList>
    </citation>
    <scope>NUCLEOTIDE SEQUENCE [LARGE SCALE GENOMIC DNA]</scope>
    <source>
        <strain evidence="9">LY01</strain>
    </source>
</reference>
<reference evidence="8 9" key="1">
    <citation type="journal article" date="2014" name="Genome Announc.">
        <title>Draft Genome Sequence of the Algicidal Bacterium Mangrovimonas yunxiaonensis Strain LY01.</title>
        <authorList>
            <person name="Li Y."/>
            <person name="Zhu H."/>
            <person name="Li C."/>
            <person name="Zhang H."/>
            <person name="Chen Z."/>
            <person name="Zheng W."/>
            <person name="Xu H."/>
            <person name="Zheng T."/>
        </authorList>
    </citation>
    <scope>NUCLEOTIDE SEQUENCE [LARGE SCALE GENOMIC DNA]</scope>
    <source>
        <strain evidence="8 9">LY01</strain>
    </source>
</reference>
<accession>A0A084TJS6</accession>
<dbReference type="SUPFAM" id="SSF56954">
    <property type="entry name" value="Outer membrane efflux proteins (OEP)"/>
    <property type="match status" value="1"/>
</dbReference>
<dbReference type="EMBL" id="JPFK01000007">
    <property type="protein sequence ID" value="KFB00962.1"/>
    <property type="molecule type" value="Genomic_DNA"/>
</dbReference>
<keyword evidence="5" id="KW-0812">Transmembrane</keyword>
<dbReference type="GO" id="GO:0015288">
    <property type="term" value="F:porin activity"/>
    <property type="evidence" value="ECO:0007669"/>
    <property type="project" value="TreeGrafter"/>
</dbReference>
<evidence type="ECO:0000313" key="8">
    <source>
        <dbReference type="EMBL" id="KFB00962.1"/>
    </source>
</evidence>
<keyword evidence="4" id="KW-1134">Transmembrane beta strand</keyword>
<dbReference type="InterPro" id="IPR003423">
    <property type="entry name" value="OMP_efflux"/>
</dbReference>
<dbReference type="GO" id="GO:1990281">
    <property type="term" value="C:efflux pump complex"/>
    <property type="evidence" value="ECO:0007669"/>
    <property type="project" value="TreeGrafter"/>
</dbReference>
<evidence type="ECO:0000256" key="2">
    <source>
        <dbReference type="ARBA" id="ARBA00007613"/>
    </source>
</evidence>
<gene>
    <name evidence="8" type="ORF">IA57_11000</name>
</gene>
<name>A0A084TJS6_9FLAO</name>
<keyword evidence="7" id="KW-0998">Cell outer membrane</keyword>
<evidence type="ECO:0000256" key="4">
    <source>
        <dbReference type="ARBA" id="ARBA00022452"/>
    </source>
</evidence>
<keyword evidence="3" id="KW-0813">Transport</keyword>
<dbReference type="PANTHER" id="PTHR30026">
    <property type="entry name" value="OUTER MEMBRANE PROTEIN TOLC"/>
    <property type="match status" value="1"/>
</dbReference>
<organism evidence="8 9">
    <name type="scientific">Mangrovimonas yunxiaonensis</name>
    <dbReference type="NCBI Taxonomy" id="1197477"/>
    <lineage>
        <taxon>Bacteria</taxon>
        <taxon>Pseudomonadati</taxon>
        <taxon>Bacteroidota</taxon>
        <taxon>Flavobacteriia</taxon>
        <taxon>Flavobacteriales</taxon>
        <taxon>Flavobacteriaceae</taxon>
        <taxon>Mangrovimonas</taxon>
    </lineage>
</organism>
<dbReference type="InterPro" id="IPR051906">
    <property type="entry name" value="TolC-like"/>
</dbReference>
<comment type="similarity">
    <text evidence="2">Belongs to the outer membrane factor (OMF) (TC 1.B.17) family.</text>
</comment>
<dbReference type="GO" id="GO:0009279">
    <property type="term" value="C:cell outer membrane"/>
    <property type="evidence" value="ECO:0007669"/>
    <property type="project" value="UniProtKB-SubCell"/>
</dbReference>
<evidence type="ECO:0000256" key="7">
    <source>
        <dbReference type="ARBA" id="ARBA00023237"/>
    </source>
</evidence>
<dbReference type="Gene3D" id="1.20.1600.10">
    <property type="entry name" value="Outer membrane efflux proteins (OEP)"/>
    <property type="match status" value="1"/>
</dbReference>
<proteinExistence type="inferred from homology"/>
<dbReference type="Proteomes" id="UP000028521">
    <property type="component" value="Unassembled WGS sequence"/>
</dbReference>
<sequence>MKTFLLYSLLVCTTFLGYSQNTLSLEACYAHLETHYPLAQQRTILDQQEAAERSAIKAKTRPQLNLNAQATYLSDVTQVPIPNTGIAPLNNDQYRATLSANQLIYNGGKIKATTYLQHITTDKKKKAVEVSLYQLKQHVNQLYFAILLSVDQIELLELRRVQLESTLTEVKSGVKNGVLLPTSEKNIETELLRILQQTTEANNNKTKFIAALAALTGTSIHAETQFEKPLVTTTAEGTLNRPEIGLFSLQKQEIEQQKNLLSKTVLPELSGFATGGYGNPGLNMLENDFKTFYMLGLQLNWKVFDWNSNKNKRQALEVSKALVDSEEAVFRLNTNIALNDQKKDIETLENTLLIDQQLIALQKEIVAASNAQLKNGVITTADYTTQLTKLYEAENLFNQHKTQLQLAKANYNVIKGLNN</sequence>
<comment type="caution">
    <text evidence="8">The sequence shown here is derived from an EMBL/GenBank/DDBJ whole genome shotgun (WGS) entry which is preliminary data.</text>
</comment>
<dbReference type="STRING" id="1197477.IA57_11000"/>
<evidence type="ECO:0000256" key="5">
    <source>
        <dbReference type="ARBA" id="ARBA00022692"/>
    </source>
</evidence>
<comment type="subcellular location">
    <subcellularLocation>
        <location evidence="1">Cell outer membrane</location>
    </subcellularLocation>
</comment>
<evidence type="ECO:0000256" key="3">
    <source>
        <dbReference type="ARBA" id="ARBA00022448"/>
    </source>
</evidence>
<protein>
    <submittedName>
        <fullName evidence="8">Transporter</fullName>
    </submittedName>
</protein>
<evidence type="ECO:0000256" key="1">
    <source>
        <dbReference type="ARBA" id="ARBA00004442"/>
    </source>
</evidence>
<keyword evidence="9" id="KW-1185">Reference proteome</keyword>
<evidence type="ECO:0000256" key="6">
    <source>
        <dbReference type="ARBA" id="ARBA00023136"/>
    </source>
</evidence>
<evidence type="ECO:0000313" key="9">
    <source>
        <dbReference type="Proteomes" id="UP000028521"/>
    </source>
</evidence>
<dbReference type="Pfam" id="PF02321">
    <property type="entry name" value="OEP"/>
    <property type="match status" value="2"/>
</dbReference>
<dbReference type="AlphaFoldDB" id="A0A084TJS6"/>
<dbReference type="eggNOG" id="COG1538">
    <property type="taxonomic scope" value="Bacteria"/>
</dbReference>
<dbReference type="PANTHER" id="PTHR30026:SF20">
    <property type="entry name" value="OUTER MEMBRANE PROTEIN TOLC"/>
    <property type="match status" value="1"/>
</dbReference>